<gene>
    <name evidence="3" type="ORF">T440DRAFT_473638</name>
</gene>
<keyword evidence="4" id="KW-1185">Reference proteome</keyword>
<accession>A0A6A7ALY1</accession>
<dbReference type="OrthoDB" id="5426775at2759"/>
<protein>
    <recommendedName>
        <fullName evidence="2">DUF7924 domain-containing protein</fullName>
    </recommendedName>
</protein>
<name>A0A6A7ALY1_9PLEO</name>
<evidence type="ECO:0000256" key="1">
    <source>
        <dbReference type="SAM" id="MobiDB-lite"/>
    </source>
</evidence>
<dbReference type="PANTHER" id="PTHR42470:SF1">
    <property type="entry name" value="VAST DOMAIN-CONTAINING PROTEIN"/>
    <property type="match status" value="1"/>
</dbReference>
<dbReference type="Proteomes" id="UP000799423">
    <property type="component" value="Unassembled WGS sequence"/>
</dbReference>
<feature type="region of interest" description="Disordered" evidence="1">
    <location>
        <begin position="447"/>
        <end position="490"/>
    </location>
</feature>
<organism evidence="3 4">
    <name type="scientific">Plenodomus tracheiphilus IPT5</name>
    <dbReference type="NCBI Taxonomy" id="1408161"/>
    <lineage>
        <taxon>Eukaryota</taxon>
        <taxon>Fungi</taxon>
        <taxon>Dikarya</taxon>
        <taxon>Ascomycota</taxon>
        <taxon>Pezizomycotina</taxon>
        <taxon>Dothideomycetes</taxon>
        <taxon>Pleosporomycetidae</taxon>
        <taxon>Pleosporales</taxon>
        <taxon>Pleosporineae</taxon>
        <taxon>Leptosphaeriaceae</taxon>
        <taxon>Plenodomus</taxon>
    </lineage>
</organism>
<evidence type="ECO:0000259" key="2">
    <source>
        <dbReference type="Pfam" id="PF25545"/>
    </source>
</evidence>
<dbReference type="PANTHER" id="PTHR42470">
    <property type="entry name" value="VAST DOMAIN-CONTAINING PROTEIN"/>
    <property type="match status" value="1"/>
</dbReference>
<proteinExistence type="predicted"/>
<dbReference type="AlphaFoldDB" id="A0A6A7ALY1"/>
<feature type="compositionally biased region" description="Polar residues" evidence="1">
    <location>
        <begin position="477"/>
        <end position="490"/>
    </location>
</feature>
<reference evidence="3" key="1">
    <citation type="submission" date="2020-01" db="EMBL/GenBank/DDBJ databases">
        <authorList>
            <consortium name="DOE Joint Genome Institute"/>
            <person name="Haridas S."/>
            <person name="Albert R."/>
            <person name="Binder M."/>
            <person name="Bloem J."/>
            <person name="Labutti K."/>
            <person name="Salamov A."/>
            <person name="Andreopoulos B."/>
            <person name="Baker S.E."/>
            <person name="Barry K."/>
            <person name="Bills G."/>
            <person name="Bluhm B.H."/>
            <person name="Cannon C."/>
            <person name="Castanera R."/>
            <person name="Culley D.E."/>
            <person name="Daum C."/>
            <person name="Ezra D."/>
            <person name="Gonzalez J.B."/>
            <person name="Henrissat B."/>
            <person name="Kuo A."/>
            <person name="Liang C."/>
            <person name="Lipzen A."/>
            <person name="Lutzoni F."/>
            <person name="Magnuson J."/>
            <person name="Mondo S."/>
            <person name="Nolan M."/>
            <person name="Ohm R."/>
            <person name="Pangilinan J."/>
            <person name="Park H.-J."/>
            <person name="Ramirez L."/>
            <person name="Alfaro M."/>
            <person name="Sun H."/>
            <person name="Tritt A."/>
            <person name="Yoshinaga Y."/>
            <person name="Zwiers L.-H."/>
            <person name="Turgeon B.G."/>
            <person name="Goodwin S.B."/>
            <person name="Spatafora J.W."/>
            <person name="Crous P.W."/>
            <person name="Grigoriev I.V."/>
        </authorList>
    </citation>
    <scope>NUCLEOTIDE SEQUENCE</scope>
    <source>
        <strain evidence="3">IPT5</strain>
    </source>
</reference>
<evidence type="ECO:0000313" key="3">
    <source>
        <dbReference type="EMBL" id="KAF2844131.1"/>
    </source>
</evidence>
<dbReference type="InterPro" id="IPR057684">
    <property type="entry name" value="DUF7924"/>
</dbReference>
<feature type="domain" description="DUF7924" evidence="2">
    <location>
        <begin position="245"/>
        <end position="411"/>
    </location>
</feature>
<evidence type="ECO:0000313" key="4">
    <source>
        <dbReference type="Proteomes" id="UP000799423"/>
    </source>
</evidence>
<dbReference type="Pfam" id="PF25545">
    <property type="entry name" value="DUF7924"/>
    <property type="match status" value="1"/>
</dbReference>
<sequence length="490" mass="54480">MVVSRRSAAKPLDYHSVAILEMSDVNNNSTTHLNLVILMPSRKRAHSDTCTTLGLSFPGPAKRRAVCSPPPHSQCCLSLSLPLTQTNLQALQNSQNPSYEPASPPIIADQLSCPAMLRPSSPTRPNNNLDTSLKLAAYHIFVDYGRELPPALKEHVSTAILAPRDPIVPLSPNAAKIRQQRRVAAQQNERNGIKRIEPYMLFRGTAEDDPRVLAAPLVYSKDEINLHRYFLPPPPNKNVKEDWKELSQPRPDTAIGYVTRRDAQSTEPPSATAFTAKEERLLDGFCLTQYLFFPFLTSQWKTPNSNENISHAHNQAARDGAVIVSYLHQFYNLAYPDQQPSVIDTAHYSLTCDLHTAQIWVHWHDDEGHHMEMIFEFSLRKEDEIVKARGILKNILNYALGDRLGNIKNALPAFEKSRVKGKGPTIRAGMSTVAPSEVGSEFTFSLPMTPKSSASDPMKKRRKLREGGNAVVVEANGTDTDSLDSLPNLG</sequence>
<dbReference type="EMBL" id="MU006413">
    <property type="protein sequence ID" value="KAF2844131.1"/>
    <property type="molecule type" value="Genomic_DNA"/>
</dbReference>